<dbReference type="InterPro" id="IPR045584">
    <property type="entry name" value="Pilin-like"/>
</dbReference>
<keyword evidence="1" id="KW-1133">Transmembrane helix</keyword>
<dbReference type="Pfam" id="PF07963">
    <property type="entry name" value="N_methyl"/>
    <property type="match status" value="1"/>
</dbReference>
<sequence>MGNLNIQSMNDRTPRTNMQKLHKVSKIAIAHHLANLVKNGRSKVLSPSDSGFSLLESLVAVAVVGILIAAITPMVALTTSSRINSRRVDQATQAARSYIDAVRGGVIDTTNFPSNLVKNNAVAGSANAQAQYVFDSIAAPTLTTFPINSTACQNIANNVPSGTVQGICVSPNGNSYKSGNPQEFYSDPQNFFIQPMRSGPLNTVTTASTDLKNQGFWLAVRVYRADALFSGLTLLTGTETACSRQSSFGSPLPRNCPLVTMRSQILPTVNASNLDNIRTGTGSN</sequence>
<dbReference type="AlphaFoldDB" id="L8N4F0"/>
<proteinExistence type="predicted"/>
<reference evidence="2 3" key="1">
    <citation type="journal article" date="2013" name="Proc. Natl. Acad. Sci. U.S.A.">
        <title>Improving the coverage of the cyanobacterial phylum using diversity-driven genome sequencing.</title>
        <authorList>
            <person name="Shih P.M."/>
            <person name="Wu D."/>
            <person name="Latifi A."/>
            <person name="Axen S.D."/>
            <person name="Fewer D.P."/>
            <person name="Talla E."/>
            <person name="Calteau A."/>
            <person name="Cai F."/>
            <person name="Tandeau de Marsac N."/>
            <person name="Rippka R."/>
            <person name="Herdman M."/>
            <person name="Sivonen K."/>
            <person name="Coursin T."/>
            <person name="Laurent T."/>
            <person name="Goodwin L."/>
            <person name="Nolan M."/>
            <person name="Davenport K.W."/>
            <person name="Han C.S."/>
            <person name="Rubin E.M."/>
            <person name="Eisen J.A."/>
            <person name="Woyke T."/>
            <person name="Gugger M."/>
            <person name="Kerfeld C.A."/>
        </authorList>
    </citation>
    <scope>NUCLEOTIDE SEQUENCE [LARGE SCALE GENOMIC DNA]</scope>
    <source>
        <strain evidence="2 3">PCC 7429</strain>
    </source>
</reference>
<dbReference type="InterPro" id="IPR012902">
    <property type="entry name" value="N_methyl_site"/>
</dbReference>
<feature type="transmembrane region" description="Helical" evidence="1">
    <location>
        <begin position="57"/>
        <end position="77"/>
    </location>
</feature>
<dbReference type="RefSeq" id="WP_009626259.1">
    <property type="nucleotide sequence ID" value="NZ_ALWB01000036.1"/>
</dbReference>
<evidence type="ECO:0008006" key="4">
    <source>
        <dbReference type="Google" id="ProtNLM"/>
    </source>
</evidence>
<accession>L8N4F0</accession>
<keyword evidence="1" id="KW-0472">Membrane</keyword>
<gene>
    <name evidence="2" type="ORF">Pse7429DRAFT_1599</name>
</gene>
<dbReference type="Gene3D" id="3.30.700.10">
    <property type="entry name" value="Glycoprotein, Type 4 Pilin"/>
    <property type="match status" value="1"/>
</dbReference>
<organism evidence="2 3">
    <name type="scientific">Pseudanabaena biceps PCC 7429</name>
    <dbReference type="NCBI Taxonomy" id="927668"/>
    <lineage>
        <taxon>Bacteria</taxon>
        <taxon>Bacillati</taxon>
        <taxon>Cyanobacteriota</taxon>
        <taxon>Cyanophyceae</taxon>
        <taxon>Pseudanabaenales</taxon>
        <taxon>Pseudanabaenaceae</taxon>
        <taxon>Pseudanabaena</taxon>
    </lineage>
</organism>
<keyword evidence="3" id="KW-1185">Reference proteome</keyword>
<dbReference type="PROSITE" id="PS00409">
    <property type="entry name" value="PROKAR_NTER_METHYL"/>
    <property type="match status" value="1"/>
</dbReference>
<dbReference type="SUPFAM" id="SSF54523">
    <property type="entry name" value="Pili subunits"/>
    <property type="match status" value="1"/>
</dbReference>
<dbReference type="Proteomes" id="UP000011201">
    <property type="component" value="Unassembled WGS sequence"/>
</dbReference>
<name>L8N4F0_9CYAN</name>
<keyword evidence="1" id="KW-0812">Transmembrane</keyword>
<evidence type="ECO:0000256" key="1">
    <source>
        <dbReference type="SAM" id="Phobius"/>
    </source>
</evidence>
<dbReference type="PATRIC" id="fig|927668.3.peg.1479"/>
<dbReference type="NCBIfam" id="TIGR02532">
    <property type="entry name" value="IV_pilin_GFxxxE"/>
    <property type="match status" value="1"/>
</dbReference>
<evidence type="ECO:0000313" key="3">
    <source>
        <dbReference type="Proteomes" id="UP000011201"/>
    </source>
</evidence>
<comment type="caution">
    <text evidence="2">The sequence shown here is derived from an EMBL/GenBank/DDBJ whole genome shotgun (WGS) entry which is preliminary data.</text>
</comment>
<evidence type="ECO:0000313" key="2">
    <source>
        <dbReference type="EMBL" id="ELS33590.1"/>
    </source>
</evidence>
<protein>
    <recommendedName>
        <fullName evidence="4">Type II secretion system protein</fullName>
    </recommendedName>
</protein>
<dbReference type="EMBL" id="ALWB01000036">
    <property type="protein sequence ID" value="ELS33590.1"/>
    <property type="molecule type" value="Genomic_DNA"/>
</dbReference>